<dbReference type="EMBL" id="JARBHA010000002">
    <property type="protein sequence ID" value="KAJ9706986.1"/>
    <property type="molecule type" value="Genomic_DNA"/>
</dbReference>
<organism evidence="9 10">
    <name type="scientific">Vitis rotundifolia</name>
    <name type="common">Muscadine grape</name>
    <dbReference type="NCBI Taxonomy" id="103349"/>
    <lineage>
        <taxon>Eukaryota</taxon>
        <taxon>Viridiplantae</taxon>
        <taxon>Streptophyta</taxon>
        <taxon>Embryophyta</taxon>
        <taxon>Tracheophyta</taxon>
        <taxon>Spermatophyta</taxon>
        <taxon>Magnoliopsida</taxon>
        <taxon>eudicotyledons</taxon>
        <taxon>Gunneridae</taxon>
        <taxon>Pentapetalae</taxon>
        <taxon>rosids</taxon>
        <taxon>Vitales</taxon>
        <taxon>Vitaceae</taxon>
        <taxon>Viteae</taxon>
        <taxon>Vitis</taxon>
    </lineage>
</organism>
<dbReference type="PANTHER" id="PTHR33203">
    <property type="entry name" value="OLEOSIN"/>
    <property type="match status" value="1"/>
</dbReference>
<evidence type="ECO:0000256" key="4">
    <source>
        <dbReference type="ARBA" id="ARBA00022692"/>
    </source>
</evidence>
<evidence type="ECO:0000256" key="1">
    <source>
        <dbReference type="ARBA" id="ARBA00002582"/>
    </source>
</evidence>
<comment type="subcellular location">
    <subcellularLocation>
        <location evidence="7">Lipid droplet</location>
    </subcellularLocation>
    <subcellularLocation>
        <location evidence="7">Membrane</location>
        <topology evidence="7">Multi-pass membrane protein</topology>
    </subcellularLocation>
</comment>
<evidence type="ECO:0000313" key="10">
    <source>
        <dbReference type="Proteomes" id="UP001168098"/>
    </source>
</evidence>
<evidence type="ECO:0000256" key="8">
    <source>
        <dbReference type="SAM" id="Phobius"/>
    </source>
</evidence>
<evidence type="ECO:0000256" key="2">
    <source>
        <dbReference type="ARBA" id="ARBA00010858"/>
    </source>
</evidence>
<keyword evidence="4 8" id="KW-0812">Transmembrane</keyword>
<dbReference type="Pfam" id="PF01277">
    <property type="entry name" value="Oleosin"/>
    <property type="match status" value="1"/>
</dbReference>
<name>A0AA39AG38_VITRO</name>
<dbReference type="InterPro" id="IPR000136">
    <property type="entry name" value="Oleosin"/>
</dbReference>
<evidence type="ECO:0000256" key="5">
    <source>
        <dbReference type="ARBA" id="ARBA00022989"/>
    </source>
</evidence>
<protein>
    <recommendedName>
        <fullName evidence="7">Oleosin</fullName>
    </recommendedName>
</protein>
<dbReference type="GO" id="GO:0005576">
    <property type="term" value="C:extracellular region"/>
    <property type="evidence" value="ECO:0007669"/>
    <property type="project" value="TreeGrafter"/>
</dbReference>
<proteinExistence type="inferred from homology"/>
<keyword evidence="3 7" id="KW-0551">Lipid droplet</keyword>
<dbReference type="GO" id="GO:0012511">
    <property type="term" value="C:monolayer-surrounded lipid storage body"/>
    <property type="evidence" value="ECO:0007669"/>
    <property type="project" value="InterPro"/>
</dbReference>
<comment type="caution">
    <text evidence="9">The sequence shown here is derived from an EMBL/GenBank/DDBJ whole genome shotgun (WGS) entry which is preliminary data.</text>
</comment>
<keyword evidence="10" id="KW-1185">Reference proteome</keyword>
<evidence type="ECO:0000313" key="9">
    <source>
        <dbReference type="EMBL" id="KAJ9706986.1"/>
    </source>
</evidence>
<dbReference type="PANTHER" id="PTHR33203:SF25">
    <property type="entry name" value="OLEOSIN 18.5 KDA"/>
    <property type="match status" value="1"/>
</dbReference>
<evidence type="ECO:0000256" key="7">
    <source>
        <dbReference type="RuleBase" id="RU000540"/>
    </source>
</evidence>
<reference evidence="9 10" key="1">
    <citation type="journal article" date="2023" name="BMC Biotechnol.">
        <title>Vitis rotundifolia cv Carlos genome sequencing.</title>
        <authorList>
            <person name="Huff M."/>
            <person name="Hulse-Kemp A."/>
            <person name="Scheffler B."/>
            <person name="Youngblood R."/>
            <person name="Simpson S."/>
            <person name="Babiker E."/>
            <person name="Staton M."/>
        </authorList>
    </citation>
    <scope>NUCLEOTIDE SEQUENCE [LARGE SCALE GENOMIC DNA]</scope>
    <source>
        <tissue evidence="9">Leaf</tissue>
    </source>
</reference>
<dbReference type="PROSITE" id="PS00811">
    <property type="entry name" value="OLEOSINS"/>
    <property type="match status" value="1"/>
</dbReference>
<dbReference type="GO" id="GO:0016020">
    <property type="term" value="C:membrane"/>
    <property type="evidence" value="ECO:0007669"/>
    <property type="project" value="UniProtKB-SubCell"/>
</dbReference>
<comment type="function">
    <text evidence="1">May have a structural role to stabilize the lipid body during desiccation of the seed by preventing coalescence of the oil. Probably interacts with both lipid and phospholipid moieties of lipid bodies. May also provide recognition signals for specific lipase anchorage in lipolysis during seedling growth.</text>
</comment>
<comment type="similarity">
    <text evidence="2 7">Belongs to the oleosin family.</text>
</comment>
<evidence type="ECO:0000256" key="3">
    <source>
        <dbReference type="ARBA" id="ARBA00022677"/>
    </source>
</evidence>
<keyword evidence="6 8" id="KW-0472">Membrane</keyword>
<accession>A0AA39AG38</accession>
<dbReference type="GO" id="GO:0048608">
    <property type="term" value="P:reproductive structure development"/>
    <property type="evidence" value="ECO:0007669"/>
    <property type="project" value="UniProtKB-ARBA"/>
</dbReference>
<gene>
    <name evidence="9" type="ORF">PVL29_002112</name>
</gene>
<feature type="transmembrane region" description="Helical" evidence="8">
    <location>
        <begin position="66"/>
        <end position="90"/>
    </location>
</feature>
<dbReference type="Proteomes" id="UP001168098">
    <property type="component" value="Unassembled WGS sequence"/>
</dbReference>
<dbReference type="GO" id="GO:0019915">
    <property type="term" value="P:lipid storage"/>
    <property type="evidence" value="ECO:0007669"/>
    <property type="project" value="TreeGrafter"/>
</dbReference>
<feature type="transmembrane region" description="Helical" evidence="8">
    <location>
        <begin position="21"/>
        <end position="54"/>
    </location>
</feature>
<sequence length="133" mass="13898">MAHQDQPQKTQLSYQLIKTSTAATIGGSCMVLSGLTLAGTVIALVVATPLLVIFSPVLVPAAITVFLAASGLVASGGFGVSAVSVFLWLYKYLRGQHPVGADRLDRARDKLTGKAMEVKERAAEQIGTRGTQG</sequence>
<evidence type="ECO:0000256" key="6">
    <source>
        <dbReference type="ARBA" id="ARBA00023136"/>
    </source>
</evidence>
<dbReference type="AlphaFoldDB" id="A0AA39AG38"/>
<keyword evidence="5 8" id="KW-1133">Transmembrane helix</keyword>
<dbReference type="GO" id="GO:0009791">
    <property type="term" value="P:post-embryonic development"/>
    <property type="evidence" value="ECO:0007669"/>
    <property type="project" value="UniProtKB-ARBA"/>
</dbReference>